<sequence length="262" mass="27306">MSGATTTATTTPAGRLRALGRAELTLLGRSKGVLITSLFVPLVLPLSLSSTLGEDRLKGTGLDVGTVVVSSAMGFSLLFAVYTALVSVYAARREELVLKRLRTGELRDAEILAGAALPSAAIGLLQCLVLAAACAAFLDTGMPDAPLLALVGLALGFPMCAALAALTTVVSRSVESAQVAAMPLMLLTMFGSGSFVPLELLPDKLASICELLPLTPVLTLIRGGWSGQLAASDVLSAILTAVAWTVVAVFAVRRWFRWEPRR</sequence>
<keyword evidence="4 6" id="KW-0472">Membrane</keyword>
<dbReference type="InterPro" id="IPR047817">
    <property type="entry name" value="ABC2_TM_bact-type"/>
</dbReference>
<evidence type="ECO:0000256" key="3">
    <source>
        <dbReference type="ARBA" id="ARBA00022989"/>
    </source>
</evidence>
<keyword evidence="3 6" id="KW-1133">Transmembrane helix</keyword>
<dbReference type="PANTHER" id="PTHR43027:SF2">
    <property type="entry name" value="TRANSPORT PERMEASE PROTEIN"/>
    <property type="match status" value="1"/>
</dbReference>
<organism evidence="8 9">
    <name type="scientific">Streptomyces xanthii</name>
    <dbReference type="NCBI Taxonomy" id="2768069"/>
    <lineage>
        <taxon>Bacteria</taxon>
        <taxon>Bacillati</taxon>
        <taxon>Actinomycetota</taxon>
        <taxon>Actinomycetes</taxon>
        <taxon>Kitasatosporales</taxon>
        <taxon>Streptomycetaceae</taxon>
        <taxon>Streptomyces</taxon>
    </lineage>
</organism>
<dbReference type="KEGG" id="sxn:IAG42_17000"/>
<dbReference type="InterPro" id="IPR013525">
    <property type="entry name" value="ABC2_TM"/>
</dbReference>
<feature type="transmembrane region" description="Helical" evidence="6">
    <location>
        <begin position="177"/>
        <end position="196"/>
    </location>
</feature>
<comment type="subcellular location">
    <subcellularLocation>
        <location evidence="6">Cell membrane</location>
        <topology evidence="6">Multi-pass membrane protein</topology>
    </subcellularLocation>
    <subcellularLocation>
        <location evidence="1">Membrane</location>
        <topology evidence="1">Multi-pass membrane protein</topology>
    </subcellularLocation>
</comment>
<evidence type="ECO:0000313" key="9">
    <source>
        <dbReference type="Proteomes" id="UP000516428"/>
    </source>
</evidence>
<dbReference type="PANTHER" id="PTHR43027">
    <property type="entry name" value="DOXORUBICIN RESISTANCE ABC TRANSPORTER PERMEASE PROTEIN DRRC-RELATED"/>
    <property type="match status" value="1"/>
</dbReference>
<reference evidence="8 9" key="1">
    <citation type="submission" date="2020-09" db="EMBL/GenBank/DDBJ databases">
        <title>A novel species.</title>
        <authorList>
            <person name="Gao J."/>
        </authorList>
    </citation>
    <scope>NUCLEOTIDE SEQUENCE [LARGE SCALE GENOMIC DNA]</scope>
    <source>
        <strain evidence="8 9">CRXT-Y-14</strain>
    </source>
</reference>
<keyword evidence="9" id="KW-1185">Reference proteome</keyword>
<accession>A0A7H1B8S6</accession>
<dbReference type="Proteomes" id="UP000516428">
    <property type="component" value="Chromosome"/>
</dbReference>
<name>A0A7H1B8S6_9ACTN</name>
<gene>
    <name evidence="8" type="ORF">IAG42_17000</name>
</gene>
<feature type="transmembrane region" description="Helical" evidence="6">
    <location>
        <begin position="150"/>
        <end position="170"/>
    </location>
</feature>
<feature type="transmembrane region" description="Helical" evidence="6">
    <location>
        <begin position="111"/>
        <end position="138"/>
    </location>
</feature>
<dbReference type="AlphaFoldDB" id="A0A7H1B8S6"/>
<dbReference type="GO" id="GO:0046677">
    <property type="term" value="P:response to antibiotic"/>
    <property type="evidence" value="ECO:0007669"/>
    <property type="project" value="UniProtKB-KW"/>
</dbReference>
<dbReference type="PROSITE" id="PS51012">
    <property type="entry name" value="ABC_TM2"/>
    <property type="match status" value="1"/>
</dbReference>
<dbReference type="Pfam" id="PF01061">
    <property type="entry name" value="ABC2_membrane"/>
    <property type="match status" value="1"/>
</dbReference>
<evidence type="ECO:0000313" key="8">
    <source>
        <dbReference type="EMBL" id="QNS05131.1"/>
    </source>
</evidence>
<keyword evidence="6" id="KW-0813">Transport</keyword>
<dbReference type="InterPro" id="IPR000412">
    <property type="entry name" value="ABC_2_transport"/>
</dbReference>
<feature type="transmembrane region" description="Helical" evidence="6">
    <location>
        <begin position="64"/>
        <end position="90"/>
    </location>
</feature>
<feature type="transmembrane region" description="Helical" evidence="6">
    <location>
        <begin position="33"/>
        <end position="52"/>
    </location>
</feature>
<evidence type="ECO:0000256" key="5">
    <source>
        <dbReference type="ARBA" id="ARBA00023251"/>
    </source>
</evidence>
<dbReference type="GO" id="GO:0140359">
    <property type="term" value="F:ABC-type transporter activity"/>
    <property type="evidence" value="ECO:0007669"/>
    <property type="project" value="InterPro"/>
</dbReference>
<comment type="similarity">
    <text evidence="6">Belongs to the ABC-2 integral membrane protein family.</text>
</comment>
<dbReference type="EMBL" id="CP061281">
    <property type="protein sequence ID" value="QNS05131.1"/>
    <property type="molecule type" value="Genomic_DNA"/>
</dbReference>
<dbReference type="InterPro" id="IPR052902">
    <property type="entry name" value="ABC-2_transporter"/>
</dbReference>
<evidence type="ECO:0000256" key="2">
    <source>
        <dbReference type="ARBA" id="ARBA00022692"/>
    </source>
</evidence>
<evidence type="ECO:0000259" key="7">
    <source>
        <dbReference type="PROSITE" id="PS51012"/>
    </source>
</evidence>
<keyword evidence="5" id="KW-0046">Antibiotic resistance</keyword>
<keyword evidence="6" id="KW-1003">Cell membrane</keyword>
<proteinExistence type="inferred from homology"/>
<dbReference type="RefSeq" id="WP_188337830.1">
    <property type="nucleotide sequence ID" value="NZ_CP061281.1"/>
</dbReference>
<keyword evidence="2 6" id="KW-0812">Transmembrane</keyword>
<feature type="domain" description="ABC transmembrane type-2" evidence="7">
    <location>
        <begin position="32"/>
        <end position="255"/>
    </location>
</feature>
<feature type="transmembrane region" description="Helical" evidence="6">
    <location>
        <begin position="234"/>
        <end position="252"/>
    </location>
</feature>
<dbReference type="GO" id="GO:0043190">
    <property type="term" value="C:ATP-binding cassette (ABC) transporter complex"/>
    <property type="evidence" value="ECO:0007669"/>
    <property type="project" value="InterPro"/>
</dbReference>
<dbReference type="PIRSF" id="PIRSF006648">
    <property type="entry name" value="DrrB"/>
    <property type="match status" value="1"/>
</dbReference>
<protein>
    <recommendedName>
        <fullName evidence="6">Transport permease protein</fullName>
    </recommendedName>
</protein>
<evidence type="ECO:0000256" key="1">
    <source>
        <dbReference type="ARBA" id="ARBA00004141"/>
    </source>
</evidence>
<evidence type="ECO:0000256" key="6">
    <source>
        <dbReference type="RuleBase" id="RU361157"/>
    </source>
</evidence>
<evidence type="ECO:0000256" key="4">
    <source>
        <dbReference type="ARBA" id="ARBA00023136"/>
    </source>
</evidence>